<reference evidence="1" key="1">
    <citation type="submission" date="2021-06" db="EMBL/GenBank/DDBJ databases">
        <authorList>
            <person name="Kallberg Y."/>
            <person name="Tangrot J."/>
            <person name="Rosling A."/>
        </authorList>
    </citation>
    <scope>NUCLEOTIDE SEQUENCE</scope>
    <source>
        <strain evidence="1">CL356</strain>
    </source>
</reference>
<dbReference type="Proteomes" id="UP000789525">
    <property type="component" value="Unassembled WGS sequence"/>
</dbReference>
<evidence type="ECO:0000313" key="1">
    <source>
        <dbReference type="EMBL" id="CAG8678363.1"/>
    </source>
</evidence>
<evidence type="ECO:0000313" key="2">
    <source>
        <dbReference type="Proteomes" id="UP000789525"/>
    </source>
</evidence>
<protein>
    <submittedName>
        <fullName evidence="1">3923_t:CDS:1</fullName>
    </submittedName>
</protein>
<proteinExistence type="predicted"/>
<name>A0ACA9P0Q0_9GLOM</name>
<keyword evidence="2" id="KW-1185">Reference proteome</keyword>
<gene>
    <name evidence="1" type="ORF">ACOLOM_LOCUS9231</name>
</gene>
<comment type="caution">
    <text evidence="1">The sequence shown here is derived from an EMBL/GenBank/DDBJ whole genome shotgun (WGS) entry which is preliminary data.</text>
</comment>
<organism evidence="1 2">
    <name type="scientific">Acaulospora colombiana</name>
    <dbReference type="NCBI Taxonomy" id="27376"/>
    <lineage>
        <taxon>Eukaryota</taxon>
        <taxon>Fungi</taxon>
        <taxon>Fungi incertae sedis</taxon>
        <taxon>Mucoromycota</taxon>
        <taxon>Glomeromycotina</taxon>
        <taxon>Glomeromycetes</taxon>
        <taxon>Diversisporales</taxon>
        <taxon>Acaulosporaceae</taxon>
        <taxon>Acaulospora</taxon>
    </lineage>
</organism>
<dbReference type="EMBL" id="CAJVPT010026189">
    <property type="protein sequence ID" value="CAG8678363.1"/>
    <property type="molecule type" value="Genomic_DNA"/>
</dbReference>
<accession>A0ACA9P0Q0</accession>
<sequence length="92" mass="9986">MNASAVAATPPAISNTTPKSHVRRDTTHTLVIGSLKTFVLTQHGTKQDSRSKNDMAFPVPWLRSIETNNSSGNVVNIFIPKQNRATLINVSS</sequence>